<gene>
    <name evidence="1" type="ORF">N5J11_16470</name>
</gene>
<name>A0AA42QBK4_ECTOL</name>
<dbReference type="EMBL" id="JAOCJE010000001">
    <property type="protein sequence ID" value="MDH1340782.1"/>
    <property type="molecule type" value="Genomic_DNA"/>
</dbReference>
<organism evidence="1 2">
    <name type="scientific">Ectopseudomonas oleovorans</name>
    <name type="common">Pseudomonas oleovorans</name>
    <dbReference type="NCBI Taxonomy" id="301"/>
    <lineage>
        <taxon>Bacteria</taxon>
        <taxon>Pseudomonadati</taxon>
        <taxon>Pseudomonadota</taxon>
        <taxon>Gammaproteobacteria</taxon>
        <taxon>Pseudomonadales</taxon>
        <taxon>Pseudomonadaceae</taxon>
        <taxon>Ectopseudomonas</taxon>
    </lineage>
</organism>
<reference evidence="1" key="1">
    <citation type="submission" date="2022-09" db="EMBL/GenBank/DDBJ databases">
        <title>Intensive care unit water sources are persistently colonized with multi-drug resistant bacteria and are the site of extensive horizontal gene transfer of antibiotic resistance genes.</title>
        <authorList>
            <person name="Diorio-Toth L."/>
        </authorList>
    </citation>
    <scope>NUCLEOTIDE SEQUENCE</scope>
    <source>
        <strain evidence="1">GD03704</strain>
    </source>
</reference>
<evidence type="ECO:0000313" key="2">
    <source>
        <dbReference type="Proteomes" id="UP001161697"/>
    </source>
</evidence>
<accession>A0AA42QBK4</accession>
<proteinExistence type="predicted"/>
<comment type="caution">
    <text evidence="1">The sequence shown here is derived from an EMBL/GenBank/DDBJ whole genome shotgun (WGS) entry which is preliminary data.</text>
</comment>
<evidence type="ECO:0000313" key="1">
    <source>
        <dbReference type="EMBL" id="MDH1340782.1"/>
    </source>
</evidence>
<protein>
    <submittedName>
        <fullName evidence="1">YecR-like lipofamily protein</fullName>
    </submittedName>
</protein>
<dbReference type="AlphaFoldDB" id="A0AA42QBK4"/>
<dbReference type="Proteomes" id="UP001161697">
    <property type="component" value="Unassembled WGS sequence"/>
</dbReference>
<dbReference type="Pfam" id="PF13992">
    <property type="entry name" value="YecR"/>
    <property type="match status" value="1"/>
</dbReference>
<sequence>MHNSYQNIASIATKALLALIAAITITGCATKKDFYAMGGSRADGTVDMAYDFRQFESPVVNPAQAQSIAKSKCRVWGYSDAEAFGGVTQNCHQRDGFGTCVAGQVVHTYQCIGNLNEAAQAKPVSTQAPASLSGALSKDQWQQQQLQQLQSETGLSYEEYTRRYRQIMGQ</sequence>
<dbReference type="InterPro" id="IPR025731">
    <property type="entry name" value="YecR-like"/>
</dbReference>
<dbReference type="RefSeq" id="WP_279534722.1">
    <property type="nucleotide sequence ID" value="NZ_CP104579.1"/>
</dbReference>